<keyword evidence="3 10" id="KW-0028">Amino-acid biosynthesis</keyword>
<dbReference type="Proteomes" id="UP000188219">
    <property type="component" value="Chromosome"/>
</dbReference>
<reference evidence="13" key="1">
    <citation type="submission" date="2017-02" db="EMBL/GenBank/DDBJ databases">
        <title>Genome of Microbulbifer agarilyticus GP101.</title>
        <authorList>
            <person name="Jung J."/>
            <person name="Bae S.S."/>
            <person name="Baek K."/>
        </authorList>
    </citation>
    <scope>NUCLEOTIDE SEQUENCE [LARGE SCALE GENOMIC DNA]</scope>
    <source>
        <strain evidence="13">GP101</strain>
    </source>
</reference>
<dbReference type="PROSITE" id="PS51273">
    <property type="entry name" value="GATASE_TYPE_1"/>
    <property type="match status" value="1"/>
</dbReference>
<keyword evidence="7 10" id="KW-0456">Lyase</keyword>
<dbReference type="SUPFAM" id="SSF52317">
    <property type="entry name" value="Class I glutamine amidotransferase-like"/>
    <property type="match status" value="1"/>
</dbReference>
<evidence type="ECO:0000256" key="2">
    <source>
        <dbReference type="ARBA" id="ARBA00022490"/>
    </source>
</evidence>
<evidence type="ECO:0000256" key="3">
    <source>
        <dbReference type="ARBA" id="ARBA00022605"/>
    </source>
</evidence>
<dbReference type="KEGG" id="maga:Mag101_16455"/>
<dbReference type="UniPathway" id="UPA00031">
    <property type="reaction ID" value="UER00010"/>
</dbReference>
<comment type="subunit">
    <text evidence="10">Heterodimer of HisH and HisF.</text>
</comment>
<accession>A0A1Q2MA06</accession>
<dbReference type="CDD" id="cd01748">
    <property type="entry name" value="GATase1_IGP_Synthase"/>
    <property type="match status" value="1"/>
</dbReference>
<comment type="function">
    <text evidence="10">IGPS catalyzes the conversion of PRFAR and glutamine to IGP, AICAR and glutamate. The HisH subunit catalyzes the hydrolysis of glutamine to glutamate and ammonia as part of the synthesis of IGP and AICAR. The resulting ammonia molecule is channeled to the active site of HisF.</text>
</comment>
<dbReference type="STRING" id="260552.Mag101_16455"/>
<dbReference type="Gene3D" id="3.40.50.880">
    <property type="match status" value="1"/>
</dbReference>
<keyword evidence="5 10" id="KW-0315">Glutamine amidotransferase</keyword>
<dbReference type="PANTHER" id="PTHR42701:SF2">
    <property type="entry name" value="IMIDAZOLE GLYCEROL PHOSPHATE SYNTHASE SUBUNIT HISH 1"/>
    <property type="match status" value="1"/>
</dbReference>
<evidence type="ECO:0000256" key="4">
    <source>
        <dbReference type="ARBA" id="ARBA00022801"/>
    </source>
</evidence>
<dbReference type="RefSeq" id="WP_077407484.1">
    <property type="nucleotide sequence ID" value="NZ_CP019650.1"/>
</dbReference>
<organism evidence="13 14">
    <name type="scientific">Microbulbifer agarilyticus</name>
    <dbReference type="NCBI Taxonomy" id="260552"/>
    <lineage>
        <taxon>Bacteria</taxon>
        <taxon>Pseudomonadati</taxon>
        <taxon>Pseudomonadota</taxon>
        <taxon>Gammaproteobacteria</taxon>
        <taxon>Cellvibrionales</taxon>
        <taxon>Microbulbiferaceae</taxon>
        <taxon>Microbulbifer</taxon>
    </lineage>
</organism>
<dbReference type="GO" id="GO:0005737">
    <property type="term" value="C:cytoplasm"/>
    <property type="evidence" value="ECO:0007669"/>
    <property type="project" value="UniProtKB-SubCell"/>
</dbReference>
<dbReference type="OrthoDB" id="9807137at2"/>
<evidence type="ECO:0000313" key="14">
    <source>
        <dbReference type="Proteomes" id="UP000188219"/>
    </source>
</evidence>
<dbReference type="HAMAP" id="MF_00278">
    <property type="entry name" value="HisH"/>
    <property type="match status" value="1"/>
</dbReference>
<evidence type="ECO:0000256" key="5">
    <source>
        <dbReference type="ARBA" id="ARBA00022962"/>
    </source>
</evidence>
<dbReference type="GO" id="GO:0004359">
    <property type="term" value="F:glutaminase activity"/>
    <property type="evidence" value="ECO:0007669"/>
    <property type="project" value="UniProtKB-EC"/>
</dbReference>
<dbReference type="EMBL" id="CP019650">
    <property type="protein sequence ID" value="AQQ69042.1"/>
    <property type="molecule type" value="Genomic_DNA"/>
</dbReference>
<feature type="domain" description="Glutamine amidotransferase" evidence="12">
    <location>
        <begin position="5"/>
        <end position="208"/>
    </location>
</feature>
<feature type="active site" description="Nucleophile" evidence="10 11">
    <location>
        <position position="83"/>
    </location>
</feature>
<evidence type="ECO:0000256" key="1">
    <source>
        <dbReference type="ARBA" id="ARBA00005091"/>
    </source>
</evidence>
<comment type="subcellular location">
    <subcellularLocation>
        <location evidence="10">Cytoplasm</location>
    </subcellularLocation>
</comment>
<dbReference type="InterPro" id="IPR029062">
    <property type="entry name" value="Class_I_gatase-like"/>
</dbReference>
<dbReference type="EC" id="4.3.2.10" evidence="10"/>
<dbReference type="AlphaFoldDB" id="A0A1Q2MA06"/>
<feature type="active site" evidence="10 11">
    <location>
        <position position="192"/>
    </location>
</feature>
<dbReference type="PIRSF" id="PIRSF000495">
    <property type="entry name" value="Amidotransf_hisH"/>
    <property type="match status" value="1"/>
</dbReference>
<comment type="catalytic activity">
    <reaction evidence="9 10">
        <text>L-glutamine + H2O = L-glutamate + NH4(+)</text>
        <dbReference type="Rhea" id="RHEA:15889"/>
        <dbReference type="ChEBI" id="CHEBI:15377"/>
        <dbReference type="ChEBI" id="CHEBI:28938"/>
        <dbReference type="ChEBI" id="CHEBI:29985"/>
        <dbReference type="ChEBI" id="CHEBI:58359"/>
        <dbReference type="EC" id="3.5.1.2"/>
    </reaction>
</comment>
<dbReference type="GO" id="GO:0016829">
    <property type="term" value="F:lyase activity"/>
    <property type="evidence" value="ECO:0007669"/>
    <property type="project" value="UniProtKB-KW"/>
</dbReference>
<evidence type="ECO:0000256" key="7">
    <source>
        <dbReference type="ARBA" id="ARBA00023239"/>
    </source>
</evidence>
<dbReference type="NCBIfam" id="TIGR01855">
    <property type="entry name" value="IMP_synth_hisH"/>
    <property type="match status" value="1"/>
</dbReference>
<keyword evidence="6 10" id="KW-0368">Histidine biosynthesis</keyword>
<evidence type="ECO:0000313" key="13">
    <source>
        <dbReference type="EMBL" id="AQQ69042.1"/>
    </source>
</evidence>
<dbReference type="GO" id="GO:0000107">
    <property type="term" value="F:imidazoleglycerol-phosphate synthase activity"/>
    <property type="evidence" value="ECO:0007669"/>
    <property type="project" value="UniProtKB-UniRule"/>
</dbReference>
<dbReference type="EC" id="3.5.1.2" evidence="10"/>
<comment type="catalytic activity">
    <reaction evidence="8 10">
        <text>5-[(5-phospho-1-deoxy-D-ribulos-1-ylimino)methylamino]-1-(5-phospho-beta-D-ribosyl)imidazole-4-carboxamide + L-glutamine = D-erythro-1-(imidazol-4-yl)glycerol 3-phosphate + 5-amino-1-(5-phospho-beta-D-ribosyl)imidazole-4-carboxamide + L-glutamate + H(+)</text>
        <dbReference type="Rhea" id="RHEA:24793"/>
        <dbReference type="ChEBI" id="CHEBI:15378"/>
        <dbReference type="ChEBI" id="CHEBI:29985"/>
        <dbReference type="ChEBI" id="CHEBI:58278"/>
        <dbReference type="ChEBI" id="CHEBI:58359"/>
        <dbReference type="ChEBI" id="CHEBI:58475"/>
        <dbReference type="ChEBI" id="CHEBI:58525"/>
        <dbReference type="EC" id="4.3.2.10"/>
    </reaction>
</comment>
<dbReference type="Pfam" id="PF00117">
    <property type="entry name" value="GATase"/>
    <property type="match status" value="1"/>
</dbReference>
<dbReference type="GO" id="GO:0000105">
    <property type="term" value="P:L-histidine biosynthetic process"/>
    <property type="evidence" value="ECO:0007669"/>
    <property type="project" value="UniProtKB-UniRule"/>
</dbReference>
<evidence type="ECO:0000256" key="9">
    <source>
        <dbReference type="ARBA" id="ARBA00049534"/>
    </source>
</evidence>
<evidence type="ECO:0000256" key="11">
    <source>
        <dbReference type="PIRSR" id="PIRSR000495-1"/>
    </source>
</evidence>
<name>A0A1Q2MA06_9GAMM</name>
<keyword evidence="14" id="KW-1185">Reference proteome</keyword>
<proteinExistence type="inferred from homology"/>
<evidence type="ECO:0000256" key="6">
    <source>
        <dbReference type="ARBA" id="ARBA00023102"/>
    </source>
</evidence>
<dbReference type="InterPro" id="IPR017926">
    <property type="entry name" value="GATASE"/>
</dbReference>
<sequence length="214" mass="23283">MQKIVVLDYGMGNLHSVASALQKVAPDDQVVLATTPEKAEGADRLIVPGVGAIRDCMEGFIRPGFVPLLNQSIESGMPILGICVGMQIMMSQSEENGGVDCLSIFPQPVKFFGTDLHENGERLKVPHMGWNRVKPTIDHPMWNGIESGSRFYFVHSYYVPAENNDAVAGQTDYGVPFAAAVTKNNIFATQFHPEKSADAGMQLLKNFVGWNGVA</sequence>
<comment type="pathway">
    <text evidence="1 10">Amino-acid biosynthesis; L-histidine biosynthesis; L-histidine from 5-phospho-alpha-D-ribose 1-diphosphate: step 5/9.</text>
</comment>
<evidence type="ECO:0000256" key="8">
    <source>
        <dbReference type="ARBA" id="ARBA00047838"/>
    </source>
</evidence>
<gene>
    <name evidence="10" type="primary">hisH</name>
    <name evidence="13" type="ORF">Mag101_16455</name>
</gene>
<protein>
    <recommendedName>
        <fullName evidence="10">Imidazole glycerol phosphate synthase subunit HisH</fullName>
        <ecNumber evidence="10">4.3.2.10</ecNumber>
    </recommendedName>
    <alternativeName>
        <fullName evidence="10">IGP synthase glutaminase subunit</fullName>
        <ecNumber evidence="10">3.5.1.2</ecNumber>
    </alternativeName>
    <alternativeName>
        <fullName evidence="10">IGP synthase subunit HisH</fullName>
    </alternativeName>
    <alternativeName>
        <fullName evidence="10">ImGP synthase subunit HisH</fullName>
        <shortName evidence="10">IGPS subunit HisH</shortName>
    </alternativeName>
</protein>
<evidence type="ECO:0000259" key="12">
    <source>
        <dbReference type="Pfam" id="PF00117"/>
    </source>
</evidence>
<dbReference type="eggNOG" id="COG0118">
    <property type="taxonomic scope" value="Bacteria"/>
</dbReference>
<dbReference type="PANTHER" id="PTHR42701">
    <property type="entry name" value="IMIDAZOLE GLYCEROL PHOSPHATE SYNTHASE SUBUNIT HISH"/>
    <property type="match status" value="1"/>
</dbReference>
<feature type="active site" evidence="10 11">
    <location>
        <position position="194"/>
    </location>
</feature>
<keyword evidence="2 10" id="KW-0963">Cytoplasm</keyword>
<keyword evidence="4 10" id="KW-0378">Hydrolase</keyword>
<dbReference type="InterPro" id="IPR010139">
    <property type="entry name" value="Imidazole-glycPsynth_HisH"/>
</dbReference>
<evidence type="ECO:0000256" key="10">
    <source>
        <dbReference type="HAMAP-Rule" id="MF_00278"/>
    </source>
</evidence>